<keyword evidence="3" id="KW-1185">Reference proteome</keyword>
<dbReference type="AlphaFoldDB" id="A0A916RVW9"/>
<comment type="caution">
    <text evidence="2">The sequence shown here is derived from an EMBL/GenBank/DDBJ whole genome shotgun (WGS) entry which is preliminary data.</text>
</comment>
<dbReference type="InterPro" id="IPR025348">
    <property type="entry name" value="DUF4252"/>
</dbReference>
<evidence type="ECO:0000313" key="3">
    <source>
        <dbReference type="Proteomes" id="UP000648801"/>
    </source>
</evidence>
<dbReference type="RefSeq" id="WP_188759513.1">
    <property type="nucleotide sequence ID" value="NZ_BMJB01000001.1"/>
</dbReference>
<name>A0A916RVW9_9BACT</name>
<feature type="signal peptide" evidence="1">
    <location>
        <begin position="1"/>
        <end position="29"/>
    </location>
</feature>
<organism evidence="2 3">
    <name type="scientific">Edaphobacter acidisoli</name>
    <dbReference type="NCBI Taxonomy" id="2040573"/>
    <lineage>
        <taxon>Bacteria</taxon>
        <taxon>Pseudomonadati</taxon>
        <taxon>Acidobacteriota</taxon>
        <taxon>Terriglobia</taxon>
        <taxon>Terriglobales</taxon>
        <taxon>Acidobacteriaceae</taxon>
        <taxon>Edaphobacter</taxon>
    </lineage>
</organism>
<evidence type="ECO:0000256" key="1">
    <source>
        <dbReference type="SAM" id="SignalP"/>
    </source>
</evidence>
<dbReference type="Pfam" id="PF14060">
    <property type="entry name" value="DUF4252"/>
    <property type="match status" value="1"/>
</dbReference>
<protein>
    <recommendedName>
        <fullName evidence="4">DUF4252 domain-containing protein</fullName>
    </recommendedName>
</protein>
<feature type="chain" id="PRO_5036742850" description="DUF4252 domain-containing protein" evidence="1">
    <location>
        <begin position="30"/>
        <end position="191"/>
    </location>
</feature>
<evidence type="ECO:0000313" key="2">
    <source>
        <dbReference type="EMBL" id="GGA71851.1"/>
    </source>
</evidence>
<keyword evidence="1" id="KW-0732">Signal</keyword>
<reference evidence="2" key="2">
    <citation type="submission" date="2020-09" db="EMBL/GenBank/DDBJ databases">
        <authorList>
            <person name="Sun Q."/>
            <person name="Zhou Y."/>
        </authorList>
    </citation>
    <scope>NUCLEOTIDE SEQUENCE</scope>
    <source>
        <strain evidence="2">CGMCC 1.15447</strain>
    </source>
</reference>
<gene>
    <name evidence="2" type="ORF">GCM10011507_24340</name>
</gene>
<dbReference type="Proteomes" id="UP000648801">
    <property type="component" value="Unassembled WGS sequence"/>
</dbReference>
<evidence type="ECO:0008006" key="4">
    <source>
        <dbReference type="Google" id="ProtNLM"/>
    </source>
</evidence>
<reference evidence="2" key="1">
    <citation type="journal article" date="2014" name="Int. J. Syst. Evol. Microbiol.">
        <title>Complete genome sequence of Corynebacterium casei LMG S-19264T (=DSM 44701T), isolated from a smear-ripened cheese.</title>
        <authorList>
            <consortium name="US DOE Joint Genome Institute (JGI-PGF)"/>
            <person name="Walter F."/>
            <person name="Albersmeier A."/>
            <person name="Kalinowski J."/>
            <person name="Ruckert C."/>
        </authorList>
    </citation>
    <scope>NUCLEOTIDE SEQUENCE</scope>
    <source>
        <strain evidence="2">CGMCC 1.15447</strain>
    </source>
</reference>
<accession>A0A916RVW9</accession>
<proteinExistence type="predicted"/>
<sequence length="191" mass="20931">MNGRTRVVRTGITLAAAVLFIAAPFKAIAAPPQQKDDLFAGAEKFAKNAKSSTEVNLDKNMLGMAGKFSNDDDDGASNLTKKMDFVIVRDYEYDKPGDYNMADVEEFSKRLDGNGWSHVVKERSATESTDVCMKTDDSGTVSELVVIDAEPKELTFVHLKGHMSMSDLEKAGGKYGVRQAKKDAKVKEKVK</sequence>
<dbReference type="EMBL" id="BMJB01000001">
    <property type="protein sequence ID" value="GGA71851.1"/>
    <property type="molecule type" value="Genomic_DNA"/>
</dbReference>